<dbReference type="PANTHER" id="PTHR23322">
    <property type="entry name" value="FAS-ASSOCIATED PROTEIN"/>
    <property type="match status" value="1"/>
</dbReference>
<organism evidence="3 4">
    <name type="scientific">Cercophora scortea</name>
    <dbReference type="NCBI Taxonomy" id="314031"/>
    <lineage>
        <taxon>Eukaryota</taxon>
        <taxon>Fungi</taxon>
        <taxon>Dikarya</taxon>
        <taxon>Ascomycota</taxon>
        <taxon>Pezizomycotina</taxon>
        <taxon>Sordariomycetes</taxon>
        <taxon>Sordariomycetidae</taxon>
        <taxon>Sordariales</taxon>
        <taxon>Lasiosphaeriaceae</taxon>
        <taxon>Cercophora</taxon>
    </lineage>
</organism>
<keyword evidence="4" id="KW-1185">Reference proteome</keyword>
<dbReference type="InterPro" id="IPR006577">
    <property type="entry name" value="UAS"/>
</dbReference>
<dbReference type="InterPro" id="IPR050730">
    <property type="entry name" value="UBX_domain-protein"/>
</dbReference>
<dbReference type="InterPro" id="IPR036249">
    <property type="entry name" value="Thioredoxin-like_sf"/>
</dbReference>
<dbReference type="Gene3D" id="3.10.20.90">
    <property type="entry name" value="Phosphatidylinositol 3-kinase Catalytic Subunit, Chain A, domain 1"/>
    <property type="match status" value="1"/>
</dbReference>
<dbReference type="GO" id="GO:0043161">
    <property type="term" value="P:proteasome-mediated ubiquitin-dependent protein catabolic process"/>
    <property type="evidence" value="ECO:0007669"/>
    <property type="project" value="TreeGrafter"/>
</dbReference>
<reference evidence="3" key="2">
    <citation type="submission" date="2023-06" db="EMBL/GenBank/DDBJ databases">
        <authorList>
            <consortium name="Lawrence Berkeley National Laboratory"/>
            <person name="Haridas S."/>
            <person name="Hensen N."/>
            <person name="Bonometti L."/>
            <person name="Westerberg I."/>
            <person name="Brannstrom I.O."/>
            <person name="Guillou S."/>
            <person name="Cros-Aarteil S."/>
            <person name="Calhoun S."/>
            <person name="Kuo A."/>
            <person name="Mondo S."/>
            <person name="Pangilinan J."/>
            <person name="Riley R."/>
            <person name="Labutti K."/>
            <person name="Andreopoulos B."/>
            <person name="Lipzen A."/>
            <person name="Chen C."/>
            <person name="Yanf M."/>
            <person name="Daum C."/>
            <person name="Ng V."/>
            <person name="Clum A."/>
            <person name="Steindorff A."/>
            <person name="Ohm R."/>
            <person name="Martin F."/>
            <person name="Silar P."/>
            <person name="Natvig D."/>
            <person name="Lalanne C."/>
            <person name="Gautier V."/>
            <person name="Ament-Velasquez S.L."/>
            <person name="Kruys A."/>
            <person name="Hutchinson M.I."/>
            <person name="Powell A.J."/>
            <person name="Barry K."/>
            <person name="Miller A.N."/>
            <person name="Grigoriev I.V."/>
            <person name="Debuchy R."/>
            <person name="Gladieux P."/>
            <person name="Thoren M.H."/>
            <person name="Johannesson H."/>
        </authorList>
    </citation>
    <scope>NUCLEOTIDE SEQUENCE</scope>
    <source>
        <strain evidence="3">SMH4131-1</strain>
    </source>
</reference>
<feature type="region of interest" description="Disordered" evidence="1">
    <location>
        <begin position="402"/>
        <end position="451"/>
    </location>
</feature>
<dbReference type="AlphaFoldDB" id="A0AAE0MKU7"/>
<dbReference type="Pfam" id="PF00789">
    <property type="entry name" value="UBX"/>
    <property type="match status" value="1"/>
</dbReference>
<feature type="compositionally biased region" description="Basic and acidic residues" evidence="1">
    <location>
        <begin position="428"/>
        <end position="444"/>
    </location>
</feature>
<name>A0AAE0MKU7_9PEZI</name>
<feature type="compositionally biased region" description="Low complexity" evidence="1">
    <location>
        <begin position="191"/>
        <end position="229"/>
    </location>
</feature>
<dbReference type="Pfam" id="PF14555">
    <property type="entry name" value="UBA_4"/>
    <property type="match status" value="1"/>
</dbReference>
<dbReference type="Gene3D" id="1.10.8.10">
    <property type="entry name" value="DNA helicase RuvA subunit, C-terminal domain"/>
    <property type="match status" value="1"/>
</dbReference>
<dbReference type="Proteomes" id="UP001286456">
    <property type="component" value="Unassembled WGS sequence"/>
</dbReference>
<feature type="region of interest" description="Disordered" evidence="1">
    <location>
        <begin position="46"/>
        <end position="96"/>
    </location>
</feature>
<gene>
    <name evidence="3" type="ORF">B0T19DRAFT_395653</name>
</gene>
<accession>A0AAE0MKU7</accession>
<feature type="compositionally biased region" description="Basic and acidic residues" evidence="1">
    <location>
        <begin position="78"/>
        <end position="90"/>
    </location>
</feature>
<dbReference type="Pfam" id="PF13899">
    <property type="entry name" value="Thioredoxin_7"/>
    <property type="match status" value="1"/>
</dbReference>
<dbReference type="SUPFAM" id="SSF52833">
    <property type="entry name" value="Thioredoxin-like"/>
    <property type="match status" value="1"/>
</dbReference>
<feature type="compositionally biased region" description="Low complexity" evidence="1">
    <location>
        <begin position="58"/>
        <end position="69"/>
    </location>
</feature>
<comment type="caution">
    <text evidence="3">The sequence shown here is derived from an EMBL/GenBank/DDBJ whole genome shotgun (WGS) entry which is preliminary data.</text>
</comment>
<evidence type="ECO:0000313" key="3">
    <source>
        <dbReference type="EMBL" id="KAK3335840.1"/>
    </source>
</evidence>
<proteinExistence type="predicted"/>
<dbReference type="SUPFAM" id="SSF46934">
    <property type="entry name" value="UBA-like"/>
    <property type="match status" value="1"/>
</dbReference>
<dbReference type="CDD" id="cd02958">
    <property type="entry name" value="UAS"/>
    <property type="match status" value="1"/>
</dbReference>
<dbReference type="GO" id="GO:0043130">
    <property type="term" value="F:ubiquitin binding"/>
    <property type="evidence" value="ECO:0007669"/>
    <property type="project" value="TreeGrafter"/>
</dbReference>
<dbReference type="InterPro" id="IPR001012">
    <property type="entry name" value="UBX_dom"/>
</dbReference>
<dbReference type="InterPro" id="IPR029071">
    <property type="entry name" value="Ubiquitin-like_domsf"/>
</dbReference>
<dbReference type="SUPFAM" id="SSF54236">
    <property type="entry name" value="Ubiquitin-like"/>
    <property type="match status" value="1"/>
</dbReference>
<evidence type="ECO:0000313" key="4">
    <source>
        <dbReference type="Proteomes" id="UP001286456"/>
    </source>
</evidence>
<dbReference type="SMART" id="SM00594">
    <property type="entry name" value="UAS"/>
    <property type="match status" value="1"/>
</dbReference>
<dbReference type="PANTHER" id="PTHR23322:SF6">
    <property type="entry name" value="UBX DOMAIN-CONTAINING PROTEIN 7"/>
    <property type="match status" value="1"/>
</dbReference>
<dbReference type="EMBL" id="JAUEPO010000001">
    <property type="protein sequence ID" value="KAK3335840.1"/>
    <property type="molecule type" value="Genomic_DNA"/>
</dbReference>
<feature type="domain" description="UBX" evidence="2">
    <location>
        <begin position="470"/>
        <end position="548"/>
    </location>
</feature>
<dbReference type="PROSITE" id="PS50033">
    <property type="entry name" value="UBX"/>
    <property type="match status" value="1"/>
</dbReference>
<dbReference type="InterPro" id="IPR009060">
    <property type="entry name" value="UBA-like_sf"/>
</dbReference>
<evidence type="ECO:0000256" key="1">
    <source>
        <dbReference type="SAM" id="MobiDB-lite"/>
    </source>
</evidence>
<dbReference type="Gene3D" id="3.40.30.10">
    <property type="entry name" value="Glutaredoxin"/>
    <property type="match status" value="1"/>
</dbReference>
<sequence>MVLPDDVDTFMGITSANERAARRILDLCGGDLEQAVQLWFGDEELQRSLSNPSPPPGAASSNAAATSRSSTRRNRPPVGREDAHGVIHIDSDDDDVQMTEDESFGQFDDSDDDAADAVNVARTAQEEEDAAMAKRLQEELYSGQTAVDEDGVRAPMARTTETLIGPGGGFSNDGDVEAAILDQIRRRRQPAARPRNPFAQSVWEEPASGSGSSDSPAAPSAPTSTSRSTRLADLFRPPYDIMFHESWDEARDLGKETKKWILVNLQDMSDFHCQALNRDLWKDVAIKEIIKENFIFLQYDKSEDNAEQYISFYFPNQSHENPSNYPHVSIIDPRTGEQVKVWSGLPFPTARDFYAQLVEFLDRYSLAANSKNPVPKTKRPERAIDVDRMTEEEMLQMAMQNSLESRSDLTLPNVVDPDELTKSVGDISADKGGKQVDPADHQAPEVEPTPEVSAFARIPSDRPHIEPASDPATTTRLQVRNPPARIIRRFRLDEPVSRIYEWLKAEPLPGKEGVEFELKSMPQGNDLIQYLDQTIKEAGLANGTVMIEFIED</sequence>
<evidence type="ECO:0000259" key="2">
    <source>
        <dbReference type="PROSITE" id="PS50033"/>
    </source>
</evidence>
<reference evidence="3" key="1">
    <citation type="journal article" date="2023" name="Mol. Phylogenet. Evol.">
        <title>Genome-scale phylogeny and comparative genomics of the fungal order Sordariales.</title>
        <authorList>
            <person name="Hensen N."/>
            <person name="Bonometti L."/>
            <person name="Westerberg I."/>
            <person name="Brannstrom I.O."/>
            <person name="Guillou S."/>
            <person name="Cros-Aarteil S."/>
            <person name="Calhoun S."/>
            <person name="Haridas S."/>
            <person name="Kuo A."/>
            <person name="Mondo S."/>
            <person name="Pangilinan J."/>
            <person name="Riley R."/>
            <person name="LaButti K."/>
            <person name="Andreopoulos B."/>
            <person name="Lipzen A."/>
            <person name="Chen C."/>
            <person name="Yan M."/>
            <person name="Daum C."/>
            <person name="Ng V."/>
            <person name="Clum A."/>
            <person name="Steindorff A."/>
            <person name="Ohm R.A."/>
            <person name="Martin F."/>
            <person name="Silar P."/>
            <person name="Natvig D.O."/>
            <person name="Lalanne C."/>
            <person name="Gautier V."/>
            <person name="Ament-Velasquez S.L."/>
            <person name="Kruys A."/>
            <person name="Hutchinson M.I."/>
            <person name="Powell A.J."/>
            <person name="Barry K."/>
            <person name="Miller A.N."/>
            <person name="Grigoriev I.V."/>
            <person name="Debuchy R."/>
            <person name="Gladieux P."/>
            <person name="Hiltunen Thoren M."/>
            <person name="Johannesson H."/>
        </authorList>
    </citation>
    <scope>NUCLEOTIDE SEQUENCE</scope>
    <source>
        <strain evidence="3">SMH4131-1</strain>
    </source>
</reference>
<feature type="region of interest" description="Disordered" evidence="1">
    <location>
        <begin position="186"/>
        <end position="229"/>
    </location>
</feature>
<dbReference type="CDD" id="cd01767">
    <property type="entry name" value="UBX"/>
    <property type="match status" value="1"/>
</dbReference>
<dbReference type="GO" id="GO:0005634">
    <property type="term" value="C:nucleus"/>
    <property type="evidence" value="ECO:0007669"/>
    <property type="project" value="TreeGrafter"/>
</dbReference>
<protein>
    <recommendedName>
        <fullName evidence="2">UBX domain-containing protein</fullName>
    </recommendedName>
</protein>